<feature type="non-terminal residue" evidence="1">
    <location>
        <position position="84"/>
    </location>
</feature>
<dbReference type="OrthoDB" id="3158924at2759"/>
<dbReference type="InterPro" id="IPR016197">
    <property type="entry name" value="Chromo-like_dom_sf"/>
</dbReference>
<evidence type="ECO:0008006" key="3">
    <source>
        <dbReference type="Google" id="ProtNLM"/>
    </source>
</evidence>
<dbReference type="KEGG" id="psq:PUNSTDRAFT_27305"/>
<dbReference type="AlphaFoldDB" id="R7S0G2"/>
<dbReference type="Proteomes" id="UP000054196">
    <property type="component" value="Unassembled WGS sequence"/>
</dbReference>
<protein>
    <recommendedName>
        <fullName evidence="3">Chromo domain-containing protein</fullName>
    </recommendedName>
</protein>
<dbReference type="CDD" id="cd00024">
    <property type="entry name" value="CD_CSD"/>
    <property type="match status" value="1"/>
</dbReference>
<keyword evidence="2" id="KW-1185">Reference proteome</keyword>
<reference evidence="2" key="1">
    <citation type="journal article" date="2012" name="Science">
        <title>The Paleozoic origin of enzymatic lignin decomposition reconstructed from 31 fungal genomes.</title>
        <authorList>
            <person name="Floudas D."/>
            <person name="Binder M."/>
            <person name="Riley R."/>
            <person name="Barry K."/>
            <person name="Blanchette R.A."/>
            <person name="Henrissat B."/>
            <person name="Martinez A.T."/>
            <person name="Otillar R."/>
            <person name="Spatafora J.W."/>
            <person name="Yadav J.S."/>
            <person name="Aerts A."/>
            <person name="Benoit I."/>
            <person name="Boyd A."/>
            <person name="Carlson A."/>
            <person name="Copeland A."/>
            <person name="Coutinho P.M."/>
            <person name="de Vries R.P."/>
            <person name="Ferreira P."/>
            <person name="Findley K."/>
            <person name="Foster B."/>
            <person name="Gaskell J."/>
            <person name="Glotzer D."/>
            <person name="Gorecki P."/>
            <person name="Heitman J."/>
            <person name="Hesse C."/>
            <person name="Hori C."/>
            <person name="Igarashi K."/>
            <person name="Jurgens J.A."/>
            <person name="Kallen N."/>
            <person name="Kersten P."/>
            <person name="Kohler A."/>
            <person name="Kuees U."/>
            <person name="Kumar T.K.A."/>
            <person name="Kuo A."/>
            <person name="LaButti K."/>
            <person name="Larrondo L.F."/>
            <person name="Lindquist E."/>
            <person name="Ling A."/>
            <person name="Lombard V."/>
            <person name="Lucas S."/>
            <person name="Lundell T."/>
            <person name="Martin R."/>
            <person name="McLaughlin D.J."/>
            <person name="Morgenstern I."/>
            <person name="Morin E."/>
            <person name="Murat C."/>
            <person name="Nagy L.G."/>
            <person name="Nolan M."/>
            <person name="Ohm R.A."/>
            <person name="Patyshakuliyeva A."/>
            <person name="Rokas A."/>
            <person name="Ruiz-Duenas F.J."/>
            <person name="Sabat G."/>
            <person name="Salamov A."/>
            <person name="Samejima M."/>
            <person name="Schmutz J."/>
            <person name="Slot J.C."/>
            <person name="St John F."/>
            <person name="Stenlid J."/>
            <person name="Sun H."/>
            <person name="Sun S."/>
            <person name="Syed K."/>
            <person name="Tsang A."/>
            <person name="Wiebenga A."/>
            <person name="Young D."/>
            <person name="Pisabarro A."/>
            <person name="Eastwood D.C."/>
            <person name="Martin F."/>
            <person name="Cullen D."/>
            <person name="Grigoriev I.V."/>
            <person name="Hibbett D.S."/>
        </authorList>
    </citation>
    <scope>NUCLEOTIDE SEQUENCE [LARGE SCALE GENOMIC DNA]</scope>
    <source>
        <strain evidence="2">HHB-11173 SS5</strain>
    </source>
</reference>
<accession>R7S0G2</accession>
<dbReference type="eggNOG" id="KOG0017">
    <property type="taxonomic scope" value="Eukaryota"/>
</dbReference>
<gene>
    <name evidence="1" type="ORF">PUNSTDRAFT_27305</name>
</gene>
<feature type="non-terminal residue" evidence="1">
    <location>
        <position position="1"/>
    </location>
</feature>
<dbReference type="HOGENOM" id="CLU_132807_2_0_1"/>
<dbReference type="GeneID" id="18882057"/>
<sequence>DASVYLIDLPADLKARRVHPRFHITKLRPHVPNDDALFPGREPANFYDFGQAEDLEYEVEEIVTHEWHGNEALFLVRWTLGDSS</sequence>
<name>R7S0G2_PUNST</name>
<dbReference type="OMA" id="THEWHGN"/>
<evidence type="ECO:0000313" key="2">
    <source>
        <dbReference type="Proteomes" id="UP000054196"/>
    </source>
</evidence>
<proteinExistence type="predicted"/>
<evidence type="ECO:0000313" key="1">
    <source>
        <dbReference type="EMBL" id="EIN03334.1"/>
    </source>
</evidence>
<dbReference type="SUPFAM" id="SSF54160">
    <property type="entry name" value="Chromo domain-like"/>
    <property type="match status" value="1"/>
</dbReference>
<dbReference type="RefSeq" id="XP_007389437.1">
    <property type="nucleotide sequence ID" value="XM_007389375.1"/>
</dbReference>
<organism evidence="1 2">
    <name type="scientific">Punctularia strigosozonata (strain HHB-11173)</name>
    <name type="common">White-rot fungus</name>
    <dbReference type="NCBI Taxonomy" id="741275"/>
    <lineage>
        <taxon>Eukaryota</taxon>
        <taxon>Fungi</taxon>
        <taxon>Dikarya</taxon>
        <taxon>Basidiomycota</taxon>
        <taxon>Agaricomycotina</taxon>
        <taxon>Agaricomycetes</taxon>
        <taxon>Corticiales</taxon>
        <taxon>Punctulariaceae</taxon>
        <taxon>Punctularia</taxon>
    </lineage>
</organism>
<dbReference type="EMBL" id="JH687630">
    <property type="protein sequence ID" value="EIN03334.1"/>
    <property type="molecule type" value="Genomic_DNA"/>
</dbReference>